<reference evidence="1" key="2">
    <citation type="submission" date="2023-05" db="EMBL/GenBank/DDBJ databases">
        <authorList>
            <person name="Fouks B."/>
        </authorList>
    </citation>
    <scope>NUCLEOTIDE SEQUENCE</scope>
    <source>
        <strain evidence="1">Stay&amp;Tobe</strain>
        <tissue evidence="1">Testes</tissue>
    </source>
</reference>
<feature type="non-terminal residue" evidence="1">
    <location>
        <position position="86"/>
    </location>
</feature>
<reference evidence="1" key="1">
    <citation type="journal article" date="2023" name="IScience">
        <title>Live-bearing cockroach genome reveals convergent evolutionary mechanisms linked to viviparity in insects and beyond.</title>
        <authorList>
            <person name="Fouks B."/>
            <person name="Harrison M.C."/>
            <person name="Mikhailova A.A."/>
            <person name="Marchal E."/>
            <person name="English S."/>
            <person name="Carruthers M."/>
            <person name="Jennings E.C."/>
            <person name="Chiamaka E.L."/>
            <person name="Frigard R.A."/>
            <person name="Pippel M."/>
            <person name="Attardo G.M."/>
            <person name="Benoit J.B."/>
            <person name="Bornberg-Bauer E."/>
            <person name="Tobe S.S."/>
        </authorList>
    </citation>
    <scope>NUCLEOTIDE SEQUENCE</scope>
    <source>
        <strain evidence="1">Stay&amp;Tobe</strain>
    </source>
</reference>
<organism evidence="1 2">
    <name type="scientific">Diploptera punctata</name>
    <name type="common">Pacific beetle cockroach</name>
    <dbReference type="NCBI Taxonomy" id="6984"/>
    <lineage>
        <taxon>Eukaryota</taxon>
        <taxon>Metazoa</taxon>
        <taxon>Ecdysozoa</taxon>
        <taxon>Arthropoda</taxon>
        <taxon>Hexapoda</taxon>
        <taxon>Insecta</taxon>
        <taxon>Pterygota</taxon>
        <taxon>Neoptera</taxon>
        <taxon>Polyneoptera</taxon>
        <taxon>Dictyoptera</taxon>
        <taxon>Blattodea</taxon>
        <taxon>Blaberoidea</taxon>
        <taxon>Blaberidae</taxon>
        <taxon>Diplopterinae</taxon>
        <taxon>Diploptera</taxon>
    </lineage>
</organism>
<protein>
    <submittedName>
        <fullName evidence="1">Uncharacterized protein</fullName>
    </submittedName>
</protein>
<evidence type="ECO:0000313" key="2">
    <source>
        <dbReference type="Proteomes" id="UP001233999"/>
    </source>
</evidence>
<keyword evidence="2" id="KW-1185">Reference proteome</keyword>
<gene>
    <name evidence="1" type="ORF">L9F63_001544</name>
</gene>
<feature type="non-terminal residue" evidence="1">
    <location>
        <position position="1"/>
    </location>
</feature>
<comment type="caution">
    <text evidence="1">The sequence shown here is derived from an EMBL/GenBank/DDBJ whole genome shotgun (WGS) entry which is preliminary data.</text>
</comment>
<dbReference type="Proteomes" id="UP001233999">
    <property type="component" value="Unassembled WGS sequence"/>
</dbReference>
<evidence type="ECO:0000313" key="1">
    <source>
        <dbReference type="EMBL" id="KAJ9591942.1"/>
    </source>
</evidence>
<sequence length="86" mass="9895">TRNVSLCHLPTGFETCNKQLKLGPFERSTLYVENNKVELSRYENIVFLSGYIVVLQEVRWPGEDNALLPECGQYSLLKTYSKINLL</sequence>
<dbReference type="EMBL" id="JASPKZ010003852">
    <property type="protein sequence ID" value="KAJ9591942.1"/>
    <property type="molecule type" value="Genomic_DNA"/>
</dbReference>
<proteinExistence type="predicted"/>
<accession>A0AAD8EJM4</accession>
<name>A0AAD8EJM4_DIPPU</name>
<dbReference type="AlphaFoldDB" id="A0AAD8EJM4"/>